<sequence length="231" mass="26477">MSRQRLKLLLINSKKSVSEMLTKLRQQSDEQHDFIFHGVSLSDSEELHATYSEKVEFSDETYDQFGNVIDEISYVTYRNISFHIEVLDTNKLLMVIYNSPKSMRSFLDCFARLFEFQVGFYNPEVNLKTFKGVLESDLKAKLEGTGKVKVSRVVIDKAAKASIEITSIKDAFESLEKLIEGKEYKLDKLSSSIYVDGHTVDFELSKTCSLRIRDDLLGYILPSIKSTLINQ</sequence>
<name>F9RIC3_9VIBR</name>
<protein>
    <submittedName>
        <fullName evidence="1">Uncharacterized protein</fullName>
    </submittedName>
</protein>
<dbReference type="EMBL" id="AFWE01000018">
    <property type="protein sequence ID" value="EGU42455.1"/>
    <property type="molecule type" value="Genomic_DNA"/>
</dbReference>
<organism evidence="1 2">
    <name type="scientific">Vibrio scophthalmi LMG 19158</name>
    <dbReference type="NCBI Taxonomy" id="870967"/>
    <lineage>
        <taxon>Bacteria</taxon>
        <taxon>Pseudomonadati</taxon>
        <taxon>Pseudomonadota</taxon>
        <taxon>Gammaproteobacteria</taxon>
        <taxon>Vibrionales</taxon>
        <taxon>Vibrionaceae</taxon>
        <taxon>Vibrio</taxon>
    </lineage>
</organism>
<dbReference type="AlphaFoldDB" id="F9RIC3"/>
<dbReference type="eggNOG" id="ENOG5031Q2V">
    <property type="taxonomic scope" value="Bacteria"/>
</dbReference>
<evidence type="ECO:0000313" key="2">
    <source>
        <dbReference type="Proteomes" id="UP000004349"/>
    </source>
</evidence>
<accession>F9RIC3</accession>
<evidence type="ECO:0000313" key="1">
    <source>
        <dbReference type="EMBL" id="EGU42455.1"/>
    </source>
</evidence>
<dbReference type="Proteomes" id="UP000004349">
    <property type="component" value="Unassembled WGS sequence"/>
</dbReference>
<proteinExistence type="predicted"/>
<comment type="caution">
    <text evidence="1">The sequence shown here is derived from an EMBL/GenBank/DDBJ whole genome shotgun (WGS) entry which is preliminary data.</text>
</comment>
<reference evidence="1 2" key="1">
    <citation type="journal article" date="2012" name="Int. J. Syst. Evol. Microbiol.">
        <title>Vibrio caribbeanicus sp. nov., isolated from the marine sponge Scleritoderma cyanea.</title>
        <authorList>
            <person name="Hoffmann M."/>
            <person name="Monday S.R."/>
            <person name="Allard M.W."/>
            <person name="Strain E.A."/>
            <person name="Whittaker P."/>
            <person name="Naum M."/>
            <person name="McCarthy P.J."/>
            <person name="Lopez J.V."/>
            <person name="Fischer M."/>
            <person name="Brown E.W."/>
        </authorList>
    </citation>
    <scope>NUCLEOTIDE SEQUENCE [LARGE SCALE GENOMIC DNA]</scope>
    <source>
        <strain evidence="1 2">LMG 19158</strain>
    </source>
</reference>
<gene>
    <name evidence="1" type="ORF">VIS19158_11678</name>
</gene>